<dbReference type="Pfam" id="PF13585">
    <property type="entry name" value="CHU_C"/>
    <property type="match status" value="1"/>
</dbReference>
<evidence type="ECO:0000313" key="2">
    <source>
        <dbReference type="Proteomes" id="UP000007519"/>
    </source>
</evidence>
<reference evidence="1 2" key="1">
    <citation type="journal article" date="2012" name="Stand. Genomic Sci.">
        <title>Complete genome sequencing and analysis of Saprospira grandis str. Lewin, a predatory marine bacterium.</title>
        <authorList>
            <person name="Saw J.H."/>
            <person name="Yuryev A."/>
            <person name="Kanbe M."/>
            <person name="Hou S."/>
            <person name="Young A.G."/>
            <person name="Aizawa S."/>
            <person name="Alam M."/>
        </authorList>
    </citation>
    <scope>NUCLEOTIDE SEQUENCE [LARGE SCALE GENOMIC DNA]</scope>
    <source>
        <strain evidence="1 2">Lewin</strain>
    </source>
</reference>
<dbReference type="NCBIfam" id="TIGR04131">
    <property type="entry name" value="Bac_Flav_CTERM"/>
    <property type="match status" value="1"/>
</dbReference>
<organism evidence="1 2">
    <name type="scientific">Saprospira grandis (strain Lewin)</name>
    <dbReference type="NCBI Taxonomy" id="984262"/>
    <lineage>
        <taxon>Bacteria</taxon>
        <taxon>Pseudomonadati</taxon>
        <taxon>Bacteroidota</taxon>
        <taxon>Saprospiria</taxon>
        <taxon>Saprospirales</taxon>
        <taxon>Saprospiraceae</taxon>
        <taxon>Saprospira</taxon>
    </lineage>
</organism>
<dbReference type="InterPro" id="IPR025667">
    <property type="entry name" value="SprB_repeat"/>
</dbReference>
<sequence length="1060" mass="112334">MHLPLQFISKSAIIAALTVSFCWSSIFSHQLSAQCDLQIESLLLSDASCGQSNGEASVIVTGGQAPISYQWSNGGTTSAISSLAAGNYQLTVSDGAACRQIIPFSISHQDGPSQTAVIQADDCNTSVNTGEIAFSFTGQAPFSLNYSGPQSATLTNLNNLDTLNQLTAGEYSFILVDANGCSSAFRLEVPTNGGILLGSAVDVNPACGGGTNGSFTTTPTTGSVPFDYYLNGTFIGQQFGPNTFVNLTAGVYTIEVIDVNGCSGFDTLVLDEAGATTLNPANFTITANNCAGANAGVIDDNGSCPTCEVYELSSGQLVGNTPQTNLPAGRYEVRLQTGGCQSFLPVEIRTPNYWTLEVQTANPACVAGDIDLTVTGANSPYTFLWSNGATTEDLSSVAPGNYSLTLTDAQGCQIQQNNIELLACSSVDTVRPMVYVNQSGTYCMDTTQLPGNLQTVNNLGCSPLNFGAVANINANTACFDYIGNNTAGQDTLCWEVCDNNGFCDTTIYIFTLAPQPDTAIIDVAAGSAVVDTCPINIQFAGTLASVNNLGCDLQTVGGISVDPTTGCASYTPAAPQQNSGIRADTVCVELCDNNGVCDTMVYIFNNLEPNCRDLLPDTITSQLTDCSVLETCISNIPLDSVQSGDYSFTLNGQPYTGGFAACNEVTRIQYPVILVPNCSGAFEVSWTANGVFYGPDTVAGLLGVVNFMNINDGNTFWSINADSSVIIGTNTTSTTNYNNLNISCIPSGTVSNVGPTVQPQYAQGTVLSFPAQGTYNLVVNGPLNCSDAALVNLYCATTEQFEDTILVGEQFTFCLDTTEVPSLDTVYNFCANASSGAVNFIIDQQTACVTYIGDSLGSDLGCFLVCSNNGACDTSYLFVEVALPAPIAQDDTLELIFGQNTATIDVCLNDSFNTANYTVAALSQPNLGQINQNDCSFTYTLNPGFCGDDAFDYVIFNPWGADTATVYIDIPCSPFTIYDGFSPNNDGVNDFMVIETIQNFPGNEVVVYNRWGNEVFRQEDYQNDWNGTFQGNDLPDGDYYLIVYGTDGVLLGRQWIRINR</sequence>
<dbReference type="Proteomes" id="UP000007519">
    <property type="component" value="Chromosome"/>
</dbReference>
<keyword evidence="2" id="KW-1185">Reference proteome</keyword>
<dbReference type="KEGG" id="sgn:SGRA_2640"/>
<accession>H6L840</accession>
<protein>
    <submittedName>
        <fullName evidence="1">Gliding motility-related protein</fullName>
    </submittedName>
</protein>
<name>H6L840_SAPGL</name>
<dbReference type="OrthoDB" id="1488276at2"/>
<dbReference type="eggNOG" id="COG3209">
    <property type="taxonomic scope" value="Bacteria"/>
</dbReference>
<evidence type="ECO:0000313" key="1">
    <source>
        <dbReference type="EMBL" id="AFC25368.1"/>
    </source>
</evidence>
<proteinExistence type="predicted"/>
<dbReference type="Pfam" id="PF13573">
    <property type="entry name" value="SprB"/>
    <property type="match status" value="2"/>
</dbReference>
<dbReference type="EMBL" id="CP002831">
    <property type="protein sequence ID" value="AFC25368.1"/>
    <property type="molecule type" value="Genomic_DNA"/>
</dbReference>
<dbReference type="Pfam" id="PF17963">
    <property type="entry name" value="Big_9"/>
    <property type="match status" value="1"/>
</dbReference>
<dbReference type="Gene3D" id="2.60.40.3440">
    <property type="match status" value="1"/>
</dbReference>
<dbReference type="STRING" id="984262.SGRA_2640"/>
<gene>
    <name evidence="1" type="ordered locus">SGRA_2640</name>
</gene>
<dbReference type="AlphaFoldDB" id="H6L840"/>
<dbReference type="HOGENOM" id="CLU_289332_0_0_10"/>
<dbReference type="eggNOG" id="COG3291">
    <property type="taxonomic scope" value="Bacteria"/>
</dbReference>
<dbReference type="InterPro" id="IPR026341">
    <property type="entry name" value="T9SS_type_B"/>
</dbReference>
<dbReference type="Gene3D" id="2.60.40.740">
    <property type="match status" value="2"/>
</dbReference>